<evidence type="ECO:0000256" key="6">
    <source>
        <dbReference type="HAMAP-Rule" id="MF_00117"/>
    </source>
</evidence>
<sequence>MSNSDQIQRFMFEHHDIRGELVGIDEAYQAVISKHDYPDQVKKLLGEWIAAASLLSEILKFDGSVILQARGDAGIGVLMAECTHDQNVRAIAQVNGDIQSDKLQELFGNGQLVITISPRKGNRYQGIVPLNSDTLAECLEHYFLQSEQLSTRIWLQCDNSRAAGLFLQKLPFKPGASDDQKQQSDEQWQHVVTLADTIKSEELLSLENETILHRLYHEEDLRLFECEDVEFRCTCSKERTAASIKTVGQSELLDILESEPSIKVTCQFCNQTYSFDKIDIRAIFETGFSSTKDDGSIH</sequence>
<evidence type="ECO:0000256" key="1">
    <source>
        <dbReference type="ARBA" id="ARBA00022490"/>
    </source>
</evidence>
<dbReference type="Proteomes" id="UP001501565">
    <property type="component" value="Unassembled WGS sequence"/>
</dbReference>
<dbReference type="InterPro" id="IPR016154">
    <property type="entry name" value="Heat_shock_Hsp33_C"/>
</dbReference>
<comment type="function">
    <text evidence="6">Redox regulated molecular chaperone. Protects both thermally unfolding and oxidatively damaged proteins from irreversible aggregation. Plays an important role in the bacterial defense system toward oxidative stress.</text>
</comment>
<dbReference type="HAMAP" id="MF_00117">
    <property type="entry name" value="HslO"/>
    <property type="match status" value="1"/>
</dbReference>
<keyword evidence="2 6" id="KW-0862">Zinc</keyword>
<proteinExistence type="inferred from homology"/>
<keyword evidence="5 6" id="KW-0676">Redox-active center</keyword>
<dbReference type="PIRSF" id="PIRSF005261">
    <property type="entry name" value="Heat_shock_Hsp33"/>
    <property type="match status" value="1"/>
</dbReference>
<comment type="caution">
    <text evidence="7">The sequence shown here is derived from an EMBL/GenBank/DDBJ whole genome shotgun (WGS) entry which is preliminary data.</text>
</comment>
<dbReference type="PANTHER" id="PTHR30111:SF1">
    <property type="entry name" value="33 KDA CHAPERONIN"/>
    <property type="match status" value="1"/>
</dbReference>
<evidence type="ECO:0000313" key="8">
    <source>
        <dbReference type="Proteomes" id="UP001501565"/>
    </source>
</evidence>
<protein>
    <recommendedName>
        <fullName evidence="6">33 kDa chaperonin</fullName>
    </recommendedName>
    <alternativeName>
        <fullName evidence="6">Heat shock protein 33 homolog</fullName>
        <shortName evidence="6">HSP33</shortName>
    </alternativeName>
</protein>
<keyword evidence="4 6" id="KW-0143">Chaperone</keyword>
<dbReference type="SUPFAM" id="SSF118352">
    <property type="entry name" value="HSP33 redox switch-like"/>
    <property type="match status" value="1"/>
</dbReference>
<keyword evidence="1 6" id="KW-0963">Cytoplasm</keyword>
<accession>A0ABP7MMF6</accession>
<dbReference type="PANTHER" id="PTHR30111">
    <property type="entry name" value="33 KDA CHAPERONIN"/>
    <property type="match status" value="1"/>
</dbReference>
<evidence type="ECO:0000256" key="5">
    <source>
        <dbReference type="ARBA" id="ARBA00023284"/>
    </source>
</evidence>
<dbReference type="Gene3D" id="3.90.1280.10">
    <property type="entry name" value="HSP33 redox switch-like"/>
    <property type="match status" value="1"/>
</dbReference>
<keyword evidence="3 6" id="KW-1015">Disulfide bond</keyword>
<dbReference type="Pfam" id="PF01430">
    <property type="entry name" value="HSP33"/>
    <property type="match status" value="1"/>
</dbReference>
<organism evidence="7 8">
    <name type="scientific">Litoribacillus peritrichatus</name>
    <dbReference type="NCBI Taxonomy" id="718191"/>
    <lineage>
        <taxon>Bacteria</taxon>
        <taxon>Pseudomonadati</taxon>
        <taxon>Pseudomonadota</taxon>
        <taxon>Gammaproteobacteria</taxon>
        <taxon>Oceanospirillales</taxon>
        <taxon>Oceanospirillaceae</taxon>
        <taxon>Litoribacillus</taxon>
    </lineage>
</organism>
<dbReference type="InterPro" id="IPR000397">
    <property type="entry name" value="Heat_shock_Hsp33"/>
</dbReference>
<comment type="similarity">
    <text evidence="6">Belongs to the HSP33 family.</text>
</comment>
<dbReference type="InterPro" id="IPR023212">
    <property type="entry name" value="Hsp33_helix_hairpin_bin_dom_sf"/>
</dbReference>
<comment type="subcellular location">
    <subcellularLocation>
        <location evidence="6">Cytoplasm</location>
    </subcellularLocation>
</comment>
<dbReference type="CDD" id="cd00498">
    <property type="entry name" value="Hsp33"/>
    <property type="match status" value="1"/>
</dbReference>
<dbReference type="SUPFAM" id="SSF64397">
    <property type="entry name" value="Hsp33 domain"/>
    <property type="match status" value="1"/>
</dbReference>
<reference evidence="8" key="1">
    <citation type="journal article" date="2019" name="Int. J. Syst. Evol. Microbiol.">
        <title>The Global Catalogue of Microorganisms (GCM) 10K type strain sequencing project: providing services to taxonomists for standard genome sequencing and annotation.</title>
        <authorList>
            <consortium name="The Broad Institute Genomics Platform"/>
            <consortium name="The Broad Institute Genome Sequencing Center for Infectious Disease"/>
            <person name="Wu L."/>
            <person name="Ma J."/>
        </authorList>
    </citation>
    <scope>NUCLEOTIDE SEQUENCE [LARGE SCALE GENOMIC DNA]</scope>
    <source>
        <strain evidence="8">JCM 17551</strain>
    </source>
</reference>
<dbReference type="RefSeq" id="WP_344798666.1">
    <property type="nucleotide sequence ID" value="NZ_BAABBN010000007.1"/>
</dbReference>
<dbReference type="InterPro" id="IPR016153">
    <property type="entry name" value="Heat_shock_Hsp33_N"/>
</dbReference>
<comment type="PTM">
    <text evidence="6">Under oxidizing conditions two disulfide bonds are formed involving the reactive cysteines. Under reducing conditions zinc is bound to the reactive cysteines and the protein is inactive.</text>
</comment>
<keyword evidence="8" id="KW-1185">Reference proteome</keyword>
<dbReference type="NCBIfam" id="NF001033">
    <property type="entry name" value="PRK00114.1"/>
    <property type="match status" value="1"/>
</dbReference>
<name>A0ABP7MMF6_9GAMM</name>
<evidence type="ECO:0000256" key="4">
    <source>
        <dbReference type="ARBA" id="ARBA00023186"/>
    </source>
</evidence>
<feature type="disulfide bond" description="Redox-active" evidence="6">
    <location>
        <begin position="233"/>
        <end position="235"/>
    </location>
</feature>
<evidence type="ECO:0000256" key="2">
    <source>
        <dbReference type="ARBA" id="ARBA00022833"/>
    </source>
</evidence>
<evidence type="ECO:0000313" key="7">
    <source>
        <dbReference type="EMBL" id="GAA3926267.1"/>
    </source>
</evidence>
<gene>
    <name evidence="6 7" type="primary">hslO</name>
    <name evidence="7" type="ORF">GCM10022277_22910</name>
</gene>
<dbReference type="EMBL" id="BAABBN010000007">
    <property type="protein sequence ID" value="GAA3926267.1"/>
    <property type="molecule type" value="Genomic_DNA"/>
</dbReference>
<dbReference type="Gene3D" id="1.10.287.480">
    <property type="entry name" value="helix hairpin bin"/>
    <property type="match status" value="1"/>
</dbReference>
<dbReference type="Gene3D" id="3.55.30.10">
    <property type="entry name" value="Hsp33 domain"/>
    <property type="match status" value="1"/>
</dbReference>
<feature type="disulfide bond" description="Redox-active" evidence="6">
    <location>
        <begin position="266"/>
        <end position="269"/>
    </location>
</feature>
<evidence type="ECO:0000256" key="3">
    <source>
        <dbReference type="ARBA" id="ARBA00023157"/>
    </source>
</evidence>